<evidence type="ECO:0000313" key="2">
    <source>
        <dbReference type="Proteomes" id="UP000575068"/>
    </source>
</evidence>
<organism evidence="1 2">
    <name type="scientific">Rhizorhapis suberifaciens</name>
    <name type="common">corky root of lettuce</name>
    <dbReference type="NCBI Taxonomy" id="13656"/>
    <lineage>
        <taxon>Bacteria</taxon>
        <taxon>Pseudomonadati</taxon>
        <taxon>Pseudomonadota</taxon>
        <taxon>Alphaproteobacteria</taxon>
        <taxon>Sphingomonadales</taxon>
        <taxon>Sphingomonadaceae</taxon>
        <taxon>Rhizorhapis</taxon>
    </lineage>
</organism>
<comment type="caution">
    <text evidence="1">The sequence shown here is derived from an EMBL/GenBank/DDBJ whole genome shotgun (WGS) entry which is preliminary data.</text>
</comment>
<gene>
    <name evidence="1" type="ORF">HNQ99_002998</name>
</gene>
<dbReference type="EMBL" id="JACHOV010000013">
    <property type="protein sequence ID" value="MBB4642662.1"/>
    <property type="molecule type" value="Genomic_DNA"/>
</dbReference>
<dbReference type="Proteomes" id="UP000575068">
    <property type="component" value="Unassembled WGS sequence"/>
</dbReference>
<reference evidence="1 2" key="1">
    <citation type="submission" date="2020-08" db="EMBL/GenBank/DDBJ databases">
        <title>Genomic Encyclopedia of Type Strains, Phase IV (KMG-IV): sequencing the most valuable type-strain genomes for metagenomic binning, comparative biology and taxonomic classification.</title>
        <authorList>
            <person name="Goeker M."/>
        </authorList>
    </citation>
    <scope>NUCLEOTIDE SEQUENCE [LARGE SCALE GENOMIC DNA]</scope>
    <source>
        <strain evidence="1 2">DSM 7465</strain>
    </source>
</reference>
<evidence type="ECO:0000313" key="1">
    <source>
        <dbReference type="EMBL" id="MBB4642662.1"/>
    </source>
</evidence>
<dbReference type="AlphaFoldDB" id="A0A840HWF8"/>
<accession>A0A840HWF8</accession>
<keyword evidence="2" id="KW-1185">Reference proteome</keyword>
<name>A0A840HWF8_9SPHN</name>
<protein>
    <submittedName>
        <fullName evidence="1">Uncharacterized protein</fullName>
    </submittedName>
</protein>
<proteinExistence type="predicted"/>
<sequence length="65" mass="7411">MDVANAEKGKCGFRSRLPALRVSATAAFIDEKCVQQARTRLFERDGKSLLPRKHRDAKRRVQRLG</sequence>